<dbReference type="PANTHER" id="PTHR34846">
    <property type="entry name" value="4-CARBOXYMUCONOLACTONE DECARBOXYLASE FAMILY PROTEIN (AFU_ORTHOLOGUE AFUA_6G11590)"/>
    <property type="match status" value="1"/>
</dbReference>
<dbReference type="Gene3D" id="1.20.1290.10">
    <property type="entry name" value="AhpD-like"/>
    <property type="match status" value="1"/>
</dbReference>
<organism evidence="2 3">
    <name type="scientific">Sphingobacterium lactis</name>
    <dbReference type="NCBI Taxonomy" id="797291"/>
    <lineage>
        <taxon>Bacteria</taxon>
        <taxon>Pseudomonadati</taxon>
        <taxon>Bacteroidota</taxon>
        <taxon>Sphingobacteriia</taxon>
        <taxon>Sphingobacteriales</taxon>
        <taxon>Sphingobacteriaceae</taxon>
        <taxon>Sphingobacterium</taxon>
    </lineage>
</organism>
<dbReference type="GO" id="GO:0051920">
    <property type="term" value="F:peroxiredoxin activity"/>
    <property type="evidence" value="ECO:0007669"/>
    <property type="project" value="InterPro"/>
</dbReference>
<keyword evidence="2" id="KW-0575">Peroxidase</keyword>
<dbReference type="EMBL" id="FNUT01000002">
    <property type="protein sequence ID" value="SEF68258.1"/>
    <property type="molecule type" value="Genomic_DNA"/>
</dbReference>
<name>A0A1H5U1H0_9SPHI</name>
<dbReference type="AlphaFoldDB" id="A0A1H5U1H0"/>
<accession>A0A1H5U1H0</accession>
<dbReference type="OrthoDB" id="9801997at2"/>
<keyword evidence="2" id="KW-0560">Oxidoreductase</keyword>
<gene>
    <name evidence="2" type="ORF">SAMN05421877_102132</name>
</gene>
<dbReference type="InterPro" id="IPR029032">
    <property type="entry name" value="AhpD-like"/>
</dbReference>
<dbReference type="InterPro" id="IPR004675">
    <property type="entry name" value="AhpD_core"/>
</dbReference>
<dbReference type="InterPro" id="IPR003779">
    <property type="entry name" value="CMD-like"/>
</dbReference>
<dbReference type="NCBIfam" id="TIGR00778">
    <property type="entry name" value="ahpD_dom"/>
    <property type="match status" value="1"/>
</dbReference>
<feature type="domain" description="Carboxymuconolactone decarboxylase-like" evidence="1">
    <location>
        <begin position="12"/>
        <end position="94"/>
    </location>
</feature>
<reference evidence="3" key="1">
    <citation type="submission" date="2016-10" db="EMBL/GenBank/DDBJ databases">
        <authorList>
            <person name="Varghese N."/>
            <person name="Submissions S."/>
        </authorList>
    </citation>
    <scope>NUCLEOTIDE SEQUENCE [LARGE SCALE GENOMIC DNA]</scope>
    <source>
        <strain evidence="3">DSM 22361</strain>
    </source>
</reference>
<proteinExistence type="predicted"/>
<sequence length="147" mass="17195">MSTRMNVQELEPKAYEVLFAMERYLANTDVSYALRELIKIRVSQINKCAYCLEMHTKDARKAGETEQRIYALSAWEESPLFSDEERAVLKFTEEVTHISQEGVREETFQSVKKYFSDNQVAQLIVAIGQINFWNRIAVTTRMQHKHV</sequence>
<dbReference type="Pfam" id="PF02627">
    <property type="entry name" value="CMD"/>
    <property type="match status" value="1"/>
</dbReference>
<evidence type="ECO:0000313" key="2">
    <source>
        <dbReference type="EMBL" id="SEF68258.1"/>
    </source>
</evidence>
<dbReference type="RefSeq" id="WP_103905161.1">
    <property type="nucleotide sequence ID" value="NZ_CP049246.1"/>
</dbReference>
<evidence type="ECO:0000313" key="3">
    <source>
        <dbReference type="Proteomes" id="UP000236731"/>
    </source>
</evidence>
<dbReference type="SUPFAM" id="SSF69118">
    <property type="entry name" value="AhpD-like"/>
    <property type="match status" value="1"/>
</dbReference>
<dbReference type="PANTHER" id="PTHR34846:SF10">
    <property type="entry name" value="CYTOPLASMIC PROTEIN"/>
    <property type="match status" value="1"/>
</dbReference>
<protein>
    <submittedName>
        <fullName evidence="2">Uncharacterized peroxidase-related enzyme</fullName>
    </submittedName>
</protein>
<evidence type="ECO:0000259" key="1">
    <source>
        <dbReference type="Pfam" id="PF02627"/>
    </source>
</evidence>
<dbReference type="Proteomes" id="UP000236731">
    <property type="component" value="Unassembled WGS sequence"/>
</dbReference>
<keyword evidence="3" id="KW-1185">Reference proteome</keyword>